<proteinExistence type="predicted"/>
<dbReference type="InterPro" id="IPR036890">
    <property type="entry name" value="HATPase_C_sf"/>
</dbReference>
<evidence type="ECO:0000256" key="2">
    <source>
        <dbReference type="ARBA" id="ARBA00012438"/>
    </source>
</evidence>
<dbReference type="InterPro" id="IPR003661">
    <property type="entry name" value="HisK_dim/P_dom"/>
</dbReference>
<protein>
    <recommendedName>
        <fullName evidence="2">histidine kinase</fullName>
        <ecNumber evidence="2">2.7.13.3</ecNumber>
    </recommendedName>
</protein>
<keyword evidence="7" id="KW-1133">Transmembrane helix</keyword>
<sequence length="593" mass="67490">MKKKSFVFIVIAIGLGLICLMGMQAYFLFDSYRVKSQLFDQTVKTVMQTVAAKLEKNEALGFIKTKVEAPPVFKFPAPGKMPANKHKQPKEKHVEEVKLVRTRPFEAFRSDSVVINPKVLVFNHAEESKVMDPADIKQMLKGRHLQLKRDRLNQRVIVRIGPDGQIDSNIVFFRYPVAPVASEVYTRELPEEFRIERRRELVEKEQNAEIKEDVLVTSWLDSVSKFKKRVEIFEKLAMEANLKKQSLIDRVKPHIVDSLLHEGFTEAKINLDFQFSLVDDSSRTIFHSVADKAFSSKKTKYSYQTALFPQDVLHSAGILNVVFPNKADFLLKKMGILIIASSLIVLVIMACFAIALTALLRQKKLSEMKSDFINNMTHEFKTPVATIMLASEALRDEQMADDKKMVNRYAGIIYDENLRLSSYVERVLSMARLEKSDLKLEQKQVNMHTLIAAVADSMDLQFKRRNALLNFDLQATDSIITGDELHLSNVIYNLLDNALKYSETDPAIIISTQNLGNLILIKVIDNGIGMTREQQSKVFDQFYRAHTGNLHNVKGFGLGLNYVYSIVKLLKGNISVKSEPQRGSTFELSFLIS</sequence>
<accession>A0A2S5A9L2</accession>
<dbReference type="InterPro" id="IPR005467">
    <property type="entry name" value="His_kinase_dom"/>
</dbReference>
<dbReference type="OrthoDB" id="921707at2"/>
<keyword evidence="4" id="KW-0808">Transferase</keyword>
<dbReference type="Proteomes" id="UP000236893">
    <property type="component" value="Unassembled WGS sequence"/>
</dbReference>
<keyword evidence="6" id="KW-0902">Two-component regulatory system</keyword>
<evidence type="ECO:0000313" key="9">
    <source>
        <dbReference type="EMBL" id="POY39062.1"/>
    </source>
</evidence>
<feature type="transmembrane region" description="Helical" evidence="7">
    <location>
        <begin position="334"/>
        <end position="360"/>
    </location>
</feature>
<evidence type="ECO:0000256" key="3">
    <source>
        <dbReference type="ARBA" id="ARBA00022553"/>
    </source>
</evidence>
<dbReference type="PROSITE" id="PS50109">
    <property type="entry name" value="HIS_KIN"/>
    <property type="match status" value="1"/>
</dbReference>
<feature type="domain" description="Histidine kinase" evidence="8">
    <location>
        <begin position="375"/>
        <end position="593"/>
    </location>
</feature>
<dbReference type="CDD" id="cd00082">
    <property type="entry name" value="HisKA"/>
    <property type="match status" value="1"/>
</dbReference>
<dbReference type="Gene3D" id="1.10.287.130">
    <property type="match status" value="1"/>
</dbReference>
<keyword evidence="7" id="KW-0472">Membrane</keyword>
<keyword evidence="7" id="KW-0812">Transmembrane</keyword>
<dbReference type="SUPFAM" id="SSF47384">
    <property type="entry name" value="Homodimeric domain of signal transducing histidine kinase"/>
    <property type="match status" value="1"/>
</dbReference>
<dbReference type="InterPro" id="IPR036097">
    <property type="entry name" value="HisK_dim/P_sf"/>
</dbReference>
<dbReference type="SMART" id="SM00387">
    <property type="entry name" value="HATPase_c"/>
    <property type="match status" value="1"/>
</dbReference>
<evidence type="ECO:0000256" key="4">
    <source>
        <dbReference type="ARBA" id="ARBA00022679"/>
    </source>
</evidence>
<evidence type="ECO:0000256" key="5">
    <source>
        <dbReference type="ARBA" id="ARBA00022777"/>
    </source>
</evidence>
<dbReference type="InterPro" id="IPR004358">
    <property type="entry name" value="Sig_transdc_His_kin-like_C"/>
</dbReference>
<evidence type="ECO:0000256" key="7">
    <source>
        <dbReference type="SAM" id="Phobius"/>
    </source>
</evidence>
<reference evidence="9 10" key="1">
    <citation type="submission" date="2018-01" db="EMBL/GenBank/DDBJ databases">
        <authorList>
            <person name="Gaut B.S."/>
            <person name="Morton B.R."/>
            <person name="Clegg M.T."/>
            <person name="Duvall M.R."/>
        </authorList>
    </citation>
    <scope>NUCLEOTIDE SEQUENCE [LARGE SCALE GENOMIC DNA]</scope>
    <source>
        <strain evidence="9 10">HR-AV</strain>
    </source>
</reference>
<dbReference type="SUPFAM" id="SSF55874">
    <property type="entry name" value="ATPase domain of HSP90 chaperone/DNA topoisomerase II/histidine kinase"/>
    <property type="match status" value="1"/>
</dbReference>
<dbReference type="SMART" id="SM00388">
    <property type="entry name" value="HisKA"/>
    <property type="match status" value="1"/>
</dbReference>
<name>A0A2S5A9L2_9SPHI</name>
<feature type="transmembrane region" description="Helical" evidence="7">
    <location>
        <begin position="7"/>
        <end position="29"/>
    </location>
</feature>
<dbReference type="InterPro" id="IPR050736">
    <property type="entry name" value="Sensor_HK_Regulatory"/>
</dbReference>
<dbReference type="EC" id="2.7.13.3" evidence="2"/>
<dbReference type="Pfam" id="PF00512">
    <property type="entry name" value="HisKA"/>
    <property type="match status" value="1"/>
</dbReference>
<dbReference type="Pfam" id="PF02518">
    <property type="entry name" value="HATPase_c"/>
    <property type="match status" value="1"/>
</dbReference>
<dbReference type="RefSeq" id="WP_103787165.1">
    <property type="nucleotide sequence ID" value="NZ_PQVF01000001.1"/>
</dbReference>
<dbReference type="PANTHER" id="PTHR43711:SF26">
    <property type="entry name" value="SENSOR HISTIDINE KINASE RCSC"/>
    <property type="match status" value="1"/>
</dbReference>
<dbReference type="EMBL" id="PQVF01000001">
    <property type="protein sequence ID" value="POY39062.1"/>
    <property type="molecule type" value="Genomic_DNA"/>
</dbReference>
<keyword evidence="10" id="KW-1185">Reference proteome</keyword>
<evidence type="ECO:0000313" key="10">
    <source>
        <dbReference type="Proteomes" id="UP000236893"/>
    </source>
</evidence>
<dbReference type="Gene3D" id="3.30.565.10">
    <property type="entry name" value="Histidine kinase-like ATPase, C-terminal domain"/>
    <property type="match status" value="1"/>
</dbReference>
<dbReference type="AlphaFoldDB" id="A0A2S5A9L2"/>
<evidence type="ECO:0000259" key="8">
    <source>
        <dbReference type="PROSITE" id="PS50109"/>
    </source>
</evidence>
<organism evidence="9 10">
    <name type="scientific">Solitalea longa</name>
    <dbReference type="NCBI Taxonomy" id="2079460"/>
    <lineage>
        <taxon>Bacteria</taxon>
        <taxon>Pseudomonadati</taxon>
        <taxon>Bacteroidota</taxon>
        <taxon>Sphingobacteriia</taxon>
        <taxon>Sphingobacteriales</taxon>
        <taxon>Sphingobacteriaceae</taxon>
        <taxon>Solitalea</taxon>
    </lineage>
</organism>
<evidence type="ECO:0000256" key="6">
    <source>
        <dbReference type="ARBA" id="ARBA00023012"/>
    </source>
</evidence>
<dbReference type="PRINTS" id="PR00344">
    <property type="entry name" value="BCTRLSENSOR"/>
</dbReference>
<keyword evidence="3" id="KW-0597">Phosphoprotein</keyword>
<dbReference type="FunFam" id="3.30.565.10:FF:000006">
    <property type="entry name" value="Sensor histidine kinase WalK"/>
    <property type="match status" value="1"/>
</dbReference>
<gene>
    <name evidence="9" type="ORF">C3K47_00755</name>
</gene>
<dbReference type="InterPro" id="IPR003594">
    <property type="entry name" value="HATPase_dom"/>
</dbReference>
<dbReference type="CDD" id="cd00075">
    <property type="entry name" value="HATPase"/>
    <property type="match status" value="1"/>
</dbReference>
<dbReference type="GO" id="GO:0000155">
    <property type="term" value="F:phosphorelay sensor kinase activity"/>
    <property type="evidence" value="ECO:0007669"/>
    <property type="project" value="InterPro"/>
</dbReference>
<keyword evidence="5" id="KW-0418">Kinase</keyword>
<evidence type="ECO:0000256" key="1">
    <source>
        <dbReference type="ARBA" id="ARBA00000085"/>
    </source>
</evidence>
<dbReference type="PANTHER" id="PTHR43711">
    <property type="entry name" value="TWO-COMPONENT HISTIDINE KINASE"/>
    <property type="match status" value="1"/>
</dbReference>
<comment type="catalytic activity">
    <reaction evidence="1">
        <text>ATP + protein L-histidine = ADP + protein N-phospho-L-histidine.</text>
        <dbReference type="EC" id="2.7.13.3"/>
    </reaction>
</comment>
<comment type="caution">
    <text evidence="9">The sequence shown here is derived from an EMBL/GenBank/DDBJ whole genome shotgun (WGS) entry which is preliminary data.</text>
</comment>